<dbReference type="PROSITE" id="PS50075">
    <property type="entry name" value="CARRIER"/>
    <property type="match status" value="1"/>
</dbReference>
<dbReference type="SUPFAM" id="SSF47336">
    <property type="entry name" value="ACP-like"/>
    <property type="match status" value="1"/>
</dbReference>
<dbReference type="InterPro" id="IPR009081">
    <property type="entry name" value="PP-bd_ACP"/>
</dbReference>
<dbReference type="InterPro" id="IPR036736">
    <property type="entry name" value="ACP-like_sf"/>
</dbReference>
<proteinExistence type="predicted"/>
<organism evidence="4 5">
    <name type="scientific">Pseudomonas veronii 1YdBTEX2</name>
    <dbReference type="NCBI Taxonomy" id="1295141"/>
    <lineage>
        <taxon>Bacteria</taxon>
        <taxon>Pseudomonadati</taxon>
        <taxon>Pseudomonadota</taxon>
        <taxon>Gammaproteobacteria</taxon>
        <taxon>Pseudomonadales</taxon>
        <taxon>Pseudomonadaceae</taxon>
        <taxon>Pseudomonas</taxon>
    </lineage>
</organism>
<dbReference type="Gene3D" id="1.10.1200.10">
    <property type="entry name" value="ACP-like"/>
    <property type="match status" value="1"/>
</dbReference>
<dbReference type="Pfam" id="PF00550">
    <property type="entry name" value="PP-binding"/>
    <property type="match status" value="1"/>
</dbReference>
<accession>A0A1D3JYH7</accession>
<evidence type="ECO:0000256" key="1">
    <source>
        <dbReference type="ARBA" id="ARBA00022450"/>
    </source>
</evidence>
<evidence type="ECO:0000259" key="3">
    <source>
        <dbReference type="PROSITE" id="PS50075"/>
    </source>
</evidence>
<dbReference type="InterPro" id="IPR006162">
    <property type="entry name" value="Ppantetheine_attach_site"/>
</dbReference>
<name>A0A1D3JYH7_PSEVE</name>
<keyword evidence="2" id="KW-0597">Phosphoprotein</keyword>
<evidence type="ECO:0000256" key="2">
    <source>
        <dbReference type="ARBA" id="ARBA00022553"/>
    </source>
</evidence>
<feature type="domain" description="Carrier" evidence="3">
    <location>
        <begin position="2"/>
        <end position="80"/>
    </location>
</feature>
<dbReference type="GeneID" id="47556418"/>
<evidence type="ECO:0000313" key="5">
    <source>
        <dbReference type="Proteomes" id="UP000245431"/>
    </source>
</evidence>
<gene>
    <name evidence="4" type="ORF">PVE_R1G3266</name>
</gene>
<dbReference type="PROSITE" id="PS00012">
    <property type="entry name" value="PHOSPHOPANTETHEINE"/>
    <property type="match status" value="1"/>
</dbReference>
<dbReference type="RefSeq" id="WP_017845645.1">
    <property type="nucleotide sequence ID" value="NZ_AOUH01000011.1"/>
</dbReference>
<evidence type="ECO:0000313" key="4">
    <source>
        <dbReference type="EMBL" id="SBW81148.1"/>
    </source>
</evidence>
<dbReference type="EMBL" id="LT599583">
    <property type="protein sequence ID" value="SBW81148.1"/>
    <property type="molecule type" value="Genomic_DNA"/>
</dbReference>
<keyword evidence="1" id="KW-0596">Phosphopantetheine</keyword>
<sequence>MLKREVVTDYILECLSGLTADKQRPVGLHSNLIEDLGLESIKIMDLLMMLEDQFDLSIPINILIDVSTPADLTDALMIYLEEHHGVV</sequence>
<protein>
    <recommendedName>
        <fullName evidence="3">Carrier domain-containing protein</fullName>
    </recommendedName>
</protein>
<dbReference type="Proteomes" id="UP000245431">
    <property type="component" value="Chromosome PVE_r1"/>
</dbReference>
<dbReference type="AlphaFoldDB" id="A0A1D3JYH7"/>
<reference evidence="5" key="1">
    <citation type="submission" date="2016-07" db="EMBL/GenBank/DDBJ databases">
        <authorList>
            <person name="Florea S."/>
            <person name="Webb J.S."/>
            <person name="Jaromczyk J."/>
            <person name="Schardl C.L."/>
        </authorList>
    </citation>
    <scope>NUCLEOTIDE SEQUENCE [LARGE SCALE GENOMIC DNA]</scope>
    <source>
        <strain evidence="5">1YdBTEX2</strain>
    </source>
</reference>